<dbReference type="EMBL" id="MHLI01000004">
    <property type="protein sequence ID" value="OGZ06295.1"/>
    <property type="molecule type" value="Genomic_DNA"/>
</dbReference>
<comment type="caution">
    <text evidence="1">The sequence shown here is derived from an EMBL/GenBank/DDBJ whole genome shotgun (WGS) entry which is preliminary data.</text>
</comment>
<proteinExistence type="predicted"/>
<evidence type="ECO:0000313" key="1">
    <source>
        <dbReference type="EMBL" id="OGZ06295.1"/>
    </source>
</evidence>
<dbReference type="AlphaFoldDB" id="A0A1G2CY36"/>
<name>A0A1G2CY36_9BACT</name>
<sequence length="103" mass="12092">MTEALPSCRDMLCDAFVREFDELPTDSIWLVSKIGSEFALSSATSIAFKEWLRQHQGFFSKFPRRYCDWKRSDVLRSSKIISAYRSTFYVYILPDELKTFPES</sequence>
<organism evidence="1 2">
    <name type="scientific">Candidatus Lloydbacteria bacterium RIFCSPHIGHO2_01_FULL_49_22</name>
    <dbReference type="NCBI Taxonomy" id="1798658"/>
    <lineage>
        <taxon>Bacteria</taxon>
        <taxon>Candidatus Lloydiibacteriota</taxon>
    </lineage>
</organism>
<accession>A0A1G2CY36</accession>
<evidence type="ECO:0000313" key="2">
    <source>
        <dbReference type="Proteomes" id="UP000177122"/>
    </source>
</evidence>
<reference evidence="1 2" key="1">
    <citation type="journal article" date="2016" name="Nat. Commun.">
        <title>Thousands of microbial genomes shed light on interconnected biogeochemical processes in an aquifer system.</title>
        <authorList>
            <person name="Anantharaman K."/>
            <person name="Brown C.T."/>
            <person name="Hug L.A."/>
            <person name="Sharon I."/>
            <person name="Castelle C.J."/>
            <person name="Probst A.J."/>
            <person name="Thomas B.C."/>
            <person name="Singh A."/>
            <person name="Wilkins M.J."/>
            <person name="Karaoz U."/>
            <person name="Brodie E.L."/>
            <person name="Williams K.H."/>
            <person name="Hubbard S.S."/>
            <person name="Banfield J.F."/>
        </authorList>
    </citation>
    <scope>NUCLEOTIDE SEQUENCE [LARGE SCALE GENOMIC DNA]</scope>
</reference>
<dbReference type="Proteomes" id="UP000177122">
    <property type="component" value="Unassembled WGS sequence"/>
</dbReference>
<protein>
    <submittedName>
        <fullName evidence="1">Uncharacterized protein</fullName>
    </submittedName>
</protein>
<gene>
    <name evidence="1" type="ORF">A2845_00620</name>
</gene>